<dbReference type="AlphaFoldDB" id="A0A2X4U2S7"/>
<dbReference type="PANTHER" id="PTHR43779:SF3">
    <property type="entry name" value="(3R)-3-[(CARBOXYMETHYL)AMINO]FATTY ACID OXYGENASE_DECARBOXYLASE"/>
    <property type="match status" value="1"/>
</dbReference>
<dbReference type="EC" id="1.14.11.-" evidence="8"/>
<comment type="cofactor">
    <cofactor evidence="1">
        <name>Fe(2+)</name>
        <dbReference type="ChEBI" id="CHEBI:29033"/>
    </cofactor>
</comment>
<evidence type="ECO:0000313" key="8">
    <source>
        <dbReference type="EMBL" id="SQI29368.1"/>
    </source>
</evidence>
<dbReference type="InterPro" id="IPR042098">
    <property type="entry name" value="TauD-like_sf"/>
</dbReference>
<dbReference type="KEGG" id="rcr:NCTC10994_00957"/>
<proteinExistence type="inferred from homology"/>
<name>A0A2X4U2S7_9NOCA</name>
<keyword evidence="4 8" id="KW-0223">Dioxygenase</keyword>
<keyword evidence="6" id="KW-0408">Iron</keyword>
<dbReference type="Gene3D" id="3.60.130.10">
    <property type="entry name" value="Clavaminate synthase-like"/>
    <property type="match status" value="1"/>
</dbReference>
<evidence type="ECO:0000256" key="5">
    <source>
        <dbReference type="ARBA" id="ARBA00023002"/>
    </source>
</evidence>
<dbReference type="Proteomes" id="UP000249091">
    <property type="component" value="Chromosome 1"/>
</dbReference>
<evidence type="ECO:0000256" key="2">
    <source>
        <dbReference type="ARBA" id="ARBA00005896"/>
    </source>
</evidence>
<comment type="similarity">
    <text evidence="2">Belongs to the TfdA dioxygenase family.</text>
</comment>
<evidence type="ECO:0000259" key="7">
    <source>
        <dbReference type="Pfam" id="PF02668"/>
    </source>
</evidence>
<dbReference type="EC" id="1.14.11.17" evidence="8"/>
<dbReference type="STRING" id="1219011.GCA_001895045_00675"/>
<dbReference type="GO" id="GO:0046872">
    <property type="term" value="F:metal ion binding"/>
    <property type="evidence" value="ECO:0007669"/>
    <property type="project" value="UniProtKB-KW"/>
</dbReference>
<evidence type="ECO:0000256" key="1">
    <source>
        <dbReference type="ARBA" id="ARBA00001954"/>
    </source>
</evidence>
<dbReference type="GO" id="GO:0000908">
    <property type="term" value="F:taurine dioxygenase activity"/>
    <property type="evidence" value="ECO:0007669"/>
    <property type="project" value="UniProtKB-EC"/>
</dbReference>
<organism evidence="8 9">
    <name type="scientific">Rhodococcus coprophilus</name>
    <dbReference type="NCBI Taxonomy" id="38310"/>
    <lineage>
        <taxon>Bacteria</taxon>
        <taxon>Bacillati</taxon>
        <taxon>Actinomycetota</taxon>
        <taxon>Actinomycetes</taxon>
        <taxon>Mycobacteriales</taxon>
        <taxon>Nocardiaceae</taxon>
        <taxon>Rhodococcus</taxon>
    </lineage>
</organism>
<protein>
    <submittedName>
        <fullName evidence="8">Alpha-ketoglutarate-dependent taurine dioxygenase</fullName>
        <ecNumber evidence="8">1.14.11.-</ecNumber>
        <ecNumber evidence="8">1.14.11.17</ecNumber>
    </submittedName>
</protein>
<keyword evidence="9" id="KW-1185">Reference proteome</keyword>
<dbReference type="RefSeq" id="WP_072698606.1">
    <property type="nucleotide sequence ID" value="NZ_JAFBBL010000001.1"/>
</dbReference>
<dbReference type="SUPFAM" id="SSF51197">
    <property type="entry name" value="Clavaminate synthase-like"/>
    <property type="match status" value="1"/>
</dbReference>
<evidence type="ECO:0000256" key="6">
    <source>
        <dbReference type="ARBA" id="ARBA00023004"/>
    </source>
</evidence>
<reference evidence="8 9" key="1">
    <citation type="submission" date="2018-06" db="EMBL/GenBank/DDBJ databases">
        <authorList>
            <consortium name="Pathogen Informatics"/>
            <person name="Doyle S."/>
        </authorList>
    </citation>
    <scope>NUCLEOTIDE SEQUENCE [LARGE SCALE GENOMIC DNA]</scope>
    <source>
        <strain evidence="8 9">NCTC10994</strain>
    </source>
</reference>
<keyword evidence="3" id="KW-0479">Metal-binding</keyword>
<evidence type="ECO:0000313" key="9">
    <source>
        <dbReference type="Proteomes" id="UP000249091"/>
    </source>
</evidence>
<accession>A0A2X4U2S7</accession>
<dbReference type="Pfam" id="PF02668">
    <property type="entry name" value="TauD"/>
    <property type="match status" value="1"/>
</dbReference>
<gene>
    <name evidence="8" type="primary">tauD</name>
    <name evidence="8" type="ORF">NCTC10994_00957</name>
</gene>
<keyword evidence="5 8" id="KW-0560">Oxidoreductase</keyword>
<feature type="domain" description="TauD/TfdA-like" evidence="7">
    <location>
        <begin position="6"/>
        <end position="269"/>
    </location>
</feature>
<evidence type="ECO:0000256" key="3">
    <source>
        <dbReference type="ARBA" id="ARBA00022723"/>
    </source>
</evidence>
<dbReference type="InterPro" id="IPR051178">
    <property type="entry name" value="TfdA_dioxygenase"/>
</dbReference>
<dbReference type="PANTHER" id="PTHR43779">
    <property type="entry name" value="DIOXYGENASE RV0097-RELATED"/>
    <property type="match status" value="1"/>
</dbReference>
<sequence>MRTLTIEKLSENVGAEILDVDVDRLLHDEDLPGACLDALEQYGVLLFRELHADDDAQVEFGRKLGPLRAFPHLPPAAEEVMEISFDPANGNAEYLAANVFWHIDGLTDEVASKASMLSARVLPGEGGETEFASTYAAYDALSDDEKERLAGLHAVYTFEAIQRRSYPNPTQEQLDEWSSRTPREHPLVWEHDSGRRSLVIGAFASHIVGMDFDEGRALLEDLERRATTPDRVYRHTWSVGDLVVWDNHGLLHRACAFDRSQPRVMHRSTIAGREPIK</sequence>
<evidence type="ECO:0000256" key="4">
    <source>
        <dbReference type="ARBA" id="ARBA00022964"/>
    </source>
</evidence>
<dbReference type="EMBL" id="LS483468">
    <property type="protein sequence ID" value="SQI29368.1"/>
    <property type="molecule type" value="Genomic_DNA"/>
</dbReference>
<dbReference type="InterPro" id="IPR003819">
    <property type="entry name" value="TauD/TfdA-like"/>
</dbReference>